<dbReference type="Proteomes" id="UP000075809">
    <property type="component" value="Unassembled WGS sequence"/>
</dbReference>
<evidence type="ECO:0000313" key="2">
    <source>
        <dbReference type="EMBL" id="KYQ50793.1"/>
    </source>
</evidence>
<proteinExistence type="predicted"/>
<sequence length="449" mass="52030">MKVARARLPPPATRSRGAVKRRHQDAYLQRQFPGSIKNCNSRFSSRYGTSSVVSLPVGRHYPGASRSLLYAAKEWYRVDGRRGKRTRTHAHRRCVCTRIHARYRGSNSPRCHEEGDRVNELPFCGPPDVFFLLIGMRAGIRRDQARCKRKIGGDDITADRRNDRNSSFGFGVEDDGRRRPYGKLIAAEEMVGVRHATNLYLKRLADILDIEITQRDIRGTSIVRSSKKSLHNDQPIYGRIIVTYRSYSIRRRGERTEEEEEEEKEEEEEEDGLYLFGRREGRPSDSIRYKKGRRTPSARMRKVMSRKITGRRRKGGYIGIVRPTEREPGLTIGMFSGSDTEGQEEGKKGGTPHGRVFIGLLCQSYSSTGRKPNWYCRHLFRRDLLSKAVARPRPCSYFSSHPLKYFFIFLNRRHITPGNMTLFRKRGKSCLFHSRNKRHEDSPAERYNR</sequence>
<dbReference type="EMBL" id="KQ982773">
    <property type="protein sequence ID" value="KYQ50793.1"/>
    <property type="molecule type" value="Genomic_DNA"/>
</dbReference>
<feature type="compositionally biased region" description="Acidic residues" evidence="1">
    <location>
        <begin position="256"/>
        <end position="272"/>
    </location>
</feature>
<accession>A0A151WSJ6</accession>
<reference evidence="2 3" key="1">
    <citation type="submission" date="2015-09" db="EMBL/GenBank/DDBJ databases">
        <title>Trachymyrmex zeteki WGS genome.</title>
        <authorList>
            <person name="Nygaard S."/>
            <person name="Hu H."/>
            <person name="Boomsma J."/>
            <person name="Zhang G."/>
        </authorList>
    </citation>
    <scope>NUCLEOTIDE SEQUENCE [LARGE SCALE GENOMIC DNA]</scope>
    <source>
        <strain evidence="2">Tzet28-1</strain>
        <tissue evidence="2">Whole body</tissue>
    </source>
</reference>
<evidence type="ECO:0000256" key="1">
    <source>
        <dbReference type="SAM" id="MobiDB-lite"/>
    </source>
</evidence>
<feature type="region of interest" description="Disordered" evidence="1">
    <location>
        <begin position="251"/>
        <end position="273"/>
    </location>
</feature>
<evidence type="ECO:0000313" key="3">
    <source>
        <dbReference type="Proteomes" id="UP000075809"/>
    </source>
</evidence>
<keyword evidence="3" id="KW-1185">Reference proteome</keyword>
<feature type="region of interest" description="Disordered" evidence="1">
    <location>
        <begin position="1"/>
        <end position="23"/>
    </location>
</feature>
<protein>
    <submittedName>
        <fullName evidence="2">Uncharacterized protein</fullName>
    </submittedName>
</protein>
<name>A0A151WSJ6_9HYME</name>
<gene>
    <name evidence="2" type="ORF">ALC60_10117</name>
</gene>
<organism evidence="2 3">
    <name type="scientific">Mycetomoellerius zeteki</name>
    <dbReference type="NCBI Taxonomy" id="64791"/>
    <lineage>
        <taxon>Eukaryota</taxon>
        <taxon>Metazoa</taxon>
        <taxon>Ecdysozoa</taxon>
        <taxon>Arthropoda</taxon>
        <taxon>Hexapoda</taxon>
        <taxon>Insecta</taxon>
        <taxon>Pterygota</taxon>
        <taxon>Neoptera</taxon>
        <taxon>Endopterygota</taxon>
        <taxon>Hymenoptera</taxon>
        <taxon>Apocrita</taxon>
        <taxon>Aculeata</taxon>
        <taxon>Formicoidea</taxon>
        <taxon>Formicidae</taxon>
        <taxon>Myrmicinae</taxon>
        <taxon>Mycetomoellerius</taxon>
    </lineage>
</organism>
<dbReference type="AlphaFoldDB" id="A0A151WSJ6"/>